<evidence type="ECO:0000313" key="2">
    <source>
        <dbReference type="EMBL" id="SFB99882.1"/>
    </source>
</evidence>
<dbReference type="Pfam" id="PF24035">
    <property type="entry name" value="DUF7344"/>
    <property type="match status" value="2"/>
</dbReference>
<sequence length="263" mass="28245">MSNPSSDDRSTHAGDDLFGALADGTRRRLLRIIYERSPEGIGKEELATELAAVTNDKPVAAVDETERQRAHIECHHRSLPALIDVGLVEETDAETVAATDHPVYGDPNLEPIVAGRTDASSAELDALFAALSDDRRRSILSALGGRRRRLSTAELARAVAALEGGTIERDVDCERVEQVRTSLVHVHLPALSETGLVAYDPDADRVFAENDRFVSAAWLVDESGSRTHAGSETAGRCAEVGAETGVEVRSLEGSEALISLRQS</sequence>
<dbReference type="InterPro" id="IPR036390">
    <property type="entry name" value="WH_DNA-bd_sf"/>
</dbReference>
<dbReference type="InterPro" id="IPR055768">
    <property type="entry name" value="DUF7344"/>
</dbReference>
<reference evidence="3" key="1">
    <citation type="submission" date="2016-10" db="EMBL/GenBank/DDBJ databases">
        <authorList>
            <person name="Varghese N."/>
            <person name="Submissions S."/>
        </authorList>
    </citation>
    <scope>NUCLEOTIDE SEQUENCE [LARGE SCALE GENOMIC DNA]</scope>
    <source>
        <strain evidence="3">DSM 13078</strain>
    </source>
</reference>
<feature type="domain" description="DUF7344" evidence="1">
    <location>
        <begin position="18"/>
        <end position="92"/>
    </location>
</feature>
<name>A0A1I1FLJ7_NATHA</name>
<accession>A0A1I1FLJ7</accession>
<evidence type="ECO:0000259" key="1">
    <source>
        <dbReference type="Pfam" id="PF24035"/>
    </source>
</evidence>
<dbReference type="SUPFAM" id="SSF46785">
    <property type="entry name" value="Winged helix' DNA-binding domain"/>
    <property type="match status" value="1"/>
</dbReference>
<evidence type="ECO:0000313" key="3">
    <source>
        <dbReference type="Proteomes" id="UP000199161"/>
    </source>
</evidence>
<proteinExistence type="predicted"/>
<dbReference type="AlphaFoldDB" id="A0A1I1FLJ7"/>
<dbReference type="InterPro" id="IPR036388">
    <property type="entry name" value="WH-like_DNA-bd_sf"/>
</dbReference>
<keyword evidence="3" id="KW-1185">Reference proteome</keyword>
<protein>
    <recommendedName>
        <fullName evidence="1">DUF7344 domain-containing protein</fullName>
    </recommendedName>
</protein>
<dbReference type="RefSeq" id="WP_089787095.1">
    <property type="nucleotide sequence ID" value="NZ_FOKW01000003.1"/>
</dbReference>
<organism evidence="2 3">
    <name type="scientific">Natronobacterium haloterrestre</name>
    <name type="common">Halobiforma haloterrestris</name>
    <dbReference type="NCBI Taxonomy" id="148448"/>
    <lineage>
        <taxon>Archaea</taxon>
        <taxon>Methanobacteriati</taxon>
        <taxon>Methanobacteriota</taxon>
        <taxon>Stenosarchaea group</taxon>
        <taxon>Halobacteria</taxon>
        <taxon>Halobacteriales</taxon>
        <taxon>Natrialbaceae</taxon>
        <taxon>Natronobacterium</taxon>
    </lineage>
</organism>
<gene>
    <name evidence="2" type="ORF">SAMN05444422_103426</name>
</gene>
<dbReference type="Gene3D" id="1.10.10.10">
    <property type="entry name" value="Winged helix-like DNA-binding domain superfamily/Winged helix DNA-binding domain"/>
    <property type="match status" value="1"/>
</dbReference>
<dbReference type="OrthoDB" id="194397at2157"/>
<feature type="domain" description="DUF7344" evidence="1">
    <location>
        <begin position="128"/>
        <end position="206"/>
    </location>
</feature>
<dbReference type="Proteomes" id="UP000199161">
    <property type="component" value="Unassembled WGS sequence"/>
</dbReference>
<dbReference type="EMBL" id="FOKW01000003">
    <property type="protein sequence ID" value="SFB99882.1"/>
    <property type="molecule type" value="Genomic_DNA"/>
</dbReference>